<comment type="cofactor">
    <cofactor evidence="6">
        <name>Zn(2+)</name>
        <dbReference type="ChEBI" id="CHEBI:29105"/>
    </cofactor>
    <text evidence="6">Binds 1 zinc ion per subunit.</text>
</comment>
<dbReference type="AlphaFoldDB" id="A0A554XC29"/>
<evidence type="ECO:0000313" key="9">
    <source>
        <dbReference type="Proteomes" id="UP000316388"/>
    </source>
</evidence>
<dbReference type="GO" id="GO:0006508">
    <property type="term" value="P:proteolysis"/>
    <property type="evidence" value="ECO:0007669"/>
    <property type="project" value="UniProtKB-KW"/>
</dbReference>
<gene>
    <name evidence="8" type="primary">bepA_4</name>
    <name evidence="8" type="ORF">Tfont_02797</name>
</gene>
<evidence type="ECO:0000259" key="7">
    <source>
        <dbReference type="Pfam" id="PF01435"/>
    </source>
</evidence>
<comment type="caution">
    <text evidence="8">The sequence shown here is derived from an EMBL/GenBank/DDBJ whole genome shotgun (WGS) entry which is preliminary data.</text>
</comment>
<evidence type="ECO:0000256" key="4">
    <source>
        <dbReference type="ARBA" id="ARBA00022833"/>
    </source>
</evidence>
<evidence type="ECO:0000256" key="5">
    <source>
        <dbReference type="ARBA" id="ARBA00023049"/>
    </source>
</evidence>
<sequence>MRDGVGELRQLRRGGGTGAAQARLAPRGLDVRVVHAVEPQHVEVNIQVQRAAEALDQGHRTALRRIPRHAGLIGKPTGDQLALTLLTGNAGSLSTAFATVVQRGYSRQAETLADGHAIAAVKKLYGHAGGGASVFETFAAYHTEHGGEAPSLLSTHPLDAERIERLRQAAADWDPVRQPLRPLALPMPPPQ</sequence>
<dbReference type="EMBL" id="VJOO01000065">
    <property type="protein sequence ID" value="TSE33413.1"/>
    <property type="molecule type" value="Genomic_DNA"/>
</dbReference>
<keyword evidence="5 6" id="KW-0482">Metalloprotease</keyword>
<dbReference type="InterPro" id="IPR001915">
    <property type="entry name" value="Peptidase_M48"/>
</dbReference>
<dbReference type="Proteomes" id="UP000316388">
    <property type="component" value="Unassembled WGS sequence"/>
</dbReference>
<evidence type="ECO:0000256" key="6">
    <source>
        <dbReference type="RuleBase" id="RU003983"/>
    </source>
</evidence>
<evidence type="ECO:0000256" key="1">
    <source>
        <dbReference type="ARBA" id="ARBA00022670"/>
    </source>
</evidence>
<keyword evidence="3 6" id="KW-0378">Hydrolase</keyword>
<dbReference type="GO" id="GO:0004222">
    <property type="term" value="F:metalloendopeptidase activity"/>
    <property type="evidence" value="ECO:0007669"/>
    <property type="project" value="InterPro"/>
</dbReference>
<organism evidence="8 9">
    <name type="scientific">Tepidimonas fonticaldi</name>
    <dbReference type="NCBI Taxonomy" id="1101373"/>
    <lineage>
        <taxon>Bacteria</taxon>
        <taxon>Pseudomonadati</taxon>
        <taxon>Pseudomonadota</taxon>
        <taxon>Betaproteobacteria</taxon>
        <taxon>Burkholderiales</taxon>
        <taxon>Tepidimonas</taxon>
    </lineage>
</organism>
<reference evidence="8 9" key="1">
    <citation type="submission" date="2019-07" db="EMBL/GenBank/DDBJ databases">
        <title>Tepidimonas fonticaldi AT-A2 draft genome.</title>
        <authorList>
            <person name="Da Costa M.S."/>
            <person name="Froufe H.J.C."/>
            <person name="Egas C."/>
            <person name="Albuquerque L."/>
        </authorList>
    </citation>
    <scope>NUCLEOTIDE SEQUENCE [LARGE SCALE GENOMIC DNA]</scope>
    <source>
        <strain evidence="8 9">AT-A2</strain>
    </source>
</reference>
<evidence type="ECO:0000313" key="8">
    <source>
        <dbReference type="EMBL" id="TSE33413.1"/>
    </source>
</evidence>
<feature type="domain" description="Peptidase M48" evidence="7">
    <location>
        <begin position="96"/>
        <end position="169"/>
    </location>
</feature>
<accession>A0A554XC29</accession>
<proteinExistence type="inferred from homology"/>
<comment type="similarity">
    <text evidence="6">Belongs to the peptidase M48 family.</text>
</comment>
<name>A0A554XC29_9BURK</name>
<evidence type="ECO:0000256" key="2">
    <source>
        <dbReference type="ARBA" id="ARBA00022723"/>
    </source>
</evidence>
<evidence type="ECO:0000256" key="3">
    <source>
        <dbReference type="ARBA" id="ARBA00022801"/>
    </source>
</evidence>
<dbReference type="EC" id="3.4.-.-" evidence="8"/>
<keyword evidence="2" id="KW-0479">Metal-binding</keyword>
<dbReference type="Pfam" id="PF01435">
    <property type="entry name" value="Peptidase_M48"/>
    <property type="match status" value="1"/>
</dbReference>
<dbReference type="GO" id="GO:0046872">
    <property type="term" value="F:metal ion binding"/>
    <property type="evidence" value="ECO:0007669"/>
    <property type="project" value="UniProtKB-KW"/>
</dbReference>
<keyword evidence="1 6" id="KW-0645">Protease</keyword>
<protein>
    <submittedName>
        <fullName evidence="8">Beta-barrel assembly-enhancing protease</fullName>
        <ecNumber evidence="8">3.4.-.-</ecNumber>
    </submittedName>
</protein>
<keyword evidence="4 6" id="KW-0862">Zinc</keyword>